<proteinExistence type="predicted"/>
<dbReference type="OrthoDB" id="665834at2"/>
<dbReference type="PROSITE" id="PS51257">
    <property type="entry name" value="PROKAR_LIPOPROTEIN"/>
    <property type="match status" value="1"/>
</dbReference>
<protein>
    <submittedName>
        <fullName evidence="3">YHYH protein</fullName>
    </submittedName>
</protein>
<dbReference type="EMBL" id="FNGV01000007">
    <property type="protein sequence ID" value="SDM30579.1"/>
    <property type="molecule type" value="Genomic_DNA"/>
</dbReference>
<dbReference type="InterPro" id="IPR025924">
    <property type="entry name" value="YHYH_dom"/>
</dbReference>
<dbReference type="RefSeq" id="WP_089890822.1">
    <property type="nucleotide sequence ID" value="NZ_FNGV01000007.1"/>
</dbReference>
<dbReference type="STRING" id="192904.SAMN04488514_107111"/>
<feature type="domain" description="YHYH" evidence="2">
    <location>
        <begin position="102"/>
        <end position="290"/>
    </location>
</feature>
<dbReference type="Proteomes" id="UP000199440">
    <property type="component" value="Unassembled WGS sequence"/>
</dbReference>
<sequence>MRNFNTALLIVVIGLFYGCNGQKKKIAHSHSHNESSGSEVAHNHSDYFGSYILNNENFGTKTTVTVQGDKRTMVTNAIPNHKTGAFPNQGNPNTISAQDRTYVFPIKPVYTGKSKWVREPGVALNGVKFEPGTAEVVVCESGENYRVEAFQDLIDLGLDFNNAHVQPNGAYHYHGTPTGVIETFDSDEDLVHVGFAHDGFLIYYSKSSAYKPSYRIVDDSRTGTDCTYSNPKVSIDVDINGTEQDGTFLSDWEYVKGSGDLDECNGTEINGDYVYLVTNSYPYVGRCLMGEFTDTERRGPPPGGGGPNGPRPNNRPTNRPPNG</sequence>
<reference evidence="3 4" key="1">
    <citation type="submission" date="2016-10" db="EMBL/GenBank/DDBJ databases">
        <authorList>
            <person name="de Groot N.N."/>
        </authorList>
    </citation>
    <scope>NUCLEOTIDE SEQUENCE [LARGE SCALE GENOMIC DNA]</scope>
    <source>
        <strain evidence="3 4">DSM 19886</strain>
    </source>
</reference>
<dbReference type="Pfam" id="PF14240">
    <property type="entry name" value="YHYH"/>
    <property type="match status" value="1"/>
</dbReference>
<organism evidence="3 4">
    <name type="scientific">Kriegella aquimaris</name>
    <dbReference type="NCBI Taxonomy" id="192904"/>
    <lineage>
        <taxon>Bacteria</taxon>
        <taxon>Pseudomonadati</taxon>
        <taxon>Bacteroidota</taxon>
        <taxon>Flavobacteriia</taxon>
        <taxon>Flavobacteriales</taxon>
        <taxon>Flavobacteriaceae</taxon>
        <taxon>Kriegella</taxon>
    </lineage>
</organism>
<evidence type="ECO:0000259" key="2">
    <source>
        <dbReference type="Pfam" id="PF14240"/>
    </source>
</evidence>
<dbReference type="AlphaFoldDB" id="A0A1G9S4Z8"/>
<gene>
    <name evidence="3" type="ORF">SAMN04488514_107111</name>
</gene>
<accession>A0A1G9S4Z8</accession>
<feature type="region of interest" description="Disordered" evidence="1">
    <location>
        <begin position="294"/>
        <end position="323"/>
    </location>
</feature>
<evidence type="ECO:0000313" key="4">
    <source>
        <dbReference type="Proteomes" id="UP000199440"/>
    </source>
</evidence>
<evidence type="ECO:0000313" key="3">
    <source>
        <dbReference type="EMBL" id="SDM30579.1"/>
    </source>
</evidence>
<evidence type="ECO:0000256" key="1">
    <source>
        <dbReference type="SAM" id="MobiDB-lite"/>
    </source>
</evidence>
<keyword evidence="4" id="KW-1185">Reference proteome</keyword>
<name>A0A1G9S4Z8_9FLAO</name>